<proteinExistence type="predicted"/>
<name>A0A0K0DMY4_ANGCA</name>
<protein>
    <submittedName>
        <fullName evidence="2">Uncharacterized protein</fullName>
    </submittedName>
</protein>
<dbReference type="Proteomes" id="UP000035642">
    <property type="component" value="Unassembled WGS sequence"/>
</dbReference>
<sequence length="327" mass="37440">MSSKTKSMRRTTLRFSEDAATLNIAEEGLAESVVILAPSFGIPMSKDDLYRIDDEAFAKRRTMMLKKQRIDEEEMLEELSEPAGIDILKKEIKSVRDEHDLLTRKISGHFSHPARTETELEQAIKCLNSSMPNRNHSSEPAQLKVNETVKEKRFKEDSVLTNSTHSIERRAAISCCLPLVEIAEKHQKTLASFDFREEFERRFHSEMIWALTVMKLPVIGRPRKIDVVQSYRRKGLFDNVEYRKPILMHEISLHNVDNTDVTVVSEVETEKLRVKEVSLVEESTDEPNNNTLTTDSYVIEKITNAGLLEKSVSSTSPCLNRRSSMIT</sequence>
<reference evidence="2" key="2">
    <citation type="submission" date="2017-02" db="UniProtKB">
        <authorList>
            <consortium name="WormBaseParasite"/>
        </authorList>
    </citation>
    <scope>IDENTIFICATION</scope>
</reference>
<reference evidence="1" key="1">
    <citation type="submission" date="2012-09" db="EMBL/GenBank/DDBJ databases">
        <authorList>
            <person name="Martin A.A."/>
        </authorList>
    </citation>
    <scope>NUCLEOTIDE SEQUENCE</scope>
</reference>
<dbReference type="WBParaSite" id="ACAC_0001308801-mRNA-1">
    <property type="protein sequence ID" value="ACAC_0001308801-mRNA-1"/>
    <property type="gene ID" value="ACAC_0001308801"/>
</dbReference>
<evidence type="ECO:0000313" key="1">
    <source>
        <dbReference type="Proteomes" id="UP000035642"/>
    </source>
</evidence>
<organism evidence="1 2">
    <name type="scientific">Angiostrongylus cantonensis</name>
    <name type="common">Rat lungworm</name>
    <dbReference type="NCBI Taxonomy" id="6313"/>
    <lineage>
        <taxon>Eukaryota</taxon>
        <taxon>Metazoa</taxon>
        <taxon>Ecdysozoa</taxon>
        <taxon>Nematoda</taxon>
        <taxon>Chromadorea</taxon>
        <taxon>Rhabditida</taxon>
        <taxon>Rhabditina</taxon>
        <taxon>Rhabditomorpha</taxon>
        <taxon>Strongyloidea</taxon>
        <taxon>Metastrongylidae</taxon>
        <taxon>Angiostrongylus</taxon>
    </lineage>
</organism>
<dbReference type="STRING" id="6313.A0A0K0DMY4"/>
<accession>A0A0K0DMY4</accession>
<keyword evidence="1" id="KW-1185">Reference proteome</keyword>
<dbReference type="AlphaFoldDB" id="A0A0K0DMY4"/>
<evidence type="ECO:0000313" key="2">
    <source>
        <dbReference type="WBParaSite" id="ACAC_0001308801-mRNA-1"/>
    </source>
</evidence>